<dbReference type="InterPro" id="IPR025650">
    <property type="entry name" value="Alkyl-DHAP_Synthase"/>
</dbReference>
<evidence type="ECO:0000256" key="8">
    <source>
        <dbReference type="PIRSR" id="PIRSR625650-4"/>
    </source>
</evidence>
<dbReference type="InterPro" id="IPR016166">
    <property type="entry name" value="FAD-bd_PCMH"/>
</dbReference>
<proteinExistence type="inferred from homology"/>
<evidence type="ECO:0000256" key="4">
    <source>
        <dbReference type="ARBA" id="ARBA00023002"/>
    </source>
</evidence>
<organism evidence="10 11">
    <name type="scientific">Amycolatopsis suaedae</name>
    <dbReference type="NCBI Taxonomy" id="2510978"/>
    <lineage>
        <taxon>Bacteria</taxon>
        <taxon>Bacillati</taxon>
        <taxon>Actinomycetota</taxon>
        <taxon>Actinomycetes</taxon>
        <taxon>Pseudonocardiales</taxon>
        <taxon>Pseudonocardiaceae</taxon>
        <taxon>Amycolatopsis</taxon>
    </lineage>
</organism>
<feature type="binding site" evidence="6">
    <location>
        <position position="375"/>
    </location>
    <ligand>
        <name>substrate</name>
    </ligand>
</feature>
<evidence type="ECO:0000256" key="7">
    <source>
        <dbReference type="PIRSR" id="PIRSR625650-3"/>
    </source>
</evidence>
<dbReference type="InterPro" id="IPR016169">
    <property type="entry name" value="FAD-bd_PCMH_sub2"/>
</dbReference>
<gene>
    <name evidence="10" type="ORF">EWH70_01315</name>
</gene>
<accession>A0A4Q7JG79</accession>
<dbReference type="SUPFAM" id="SSF56176">
    <property type="entry name" value="FAD-binding/transporter-associated domain-like"/>
    <property type="match status" value="1"/>
</dbReference>
<dbReference type="PROSITE" id="PS51387">
    <property type="entry name" value="FAD_PCMH"/>
    <property type="match status" value="1"/>
</dbReference>
<protein>
    <submittedName>
        <fullName evidence="10">FAD-binding oxidoreductase</fullName>
    </submittedName>
</protein>
<sequence length="517" mass="55661">MRERSWWGWGWADNALADSECVQLARGLPGMPSKPKRIPDPAALELPAIRLRPPAAVAEFCTTTPLARAAHTYGKAYRDVVRALAGRFERCPDLVAYPRTEGEIVAVLDWAGGVGAAVVPYGGGSSVVGGVEYRGELPWVCVDLSRLNQVLEIDRTSRAARVHCGILGPALEDRLRPHGLTLRHFPQSFEFSSLGGWLATRAGGHYSTTTTHIDDFVESLRVVTPRGISESRRLPGSGAGPSPDRLLLGSEGILGILTEAWMRLQDRPAHRASAAVTFPDFADGIAAVRAIVQSGLSPAGCRLLDAGEAALAGAARCGESVLILGFESPAHPVLAPRDAAVEIARMHGGTVRPNQDGADIVETWRSGFLRMPYLRDALARTGTVVETFETATTWDRLLKLYSEVHTEVAAAVERVCGAPGIVNCRLTHVYADGAAPYFTVLAPGRPGSELAMWDDIKAAASEVLDRHRATITHHHAVGRDHRPGYDRQRPDLFAEALRAVKKTVDPQGILNPGVLLD</sequence>
<feature type="active site" description="Proton donor/acceptor" evidence="5">
    <location>
        <position position="437"/>
    </location>
</feature>
<dbReference type="InterPro" id="IPR016167">
    <property type="entry name" value="FAD-bd_PCMH_sub1"/>
</dbReference>
<evidence type="ECO:0000256" key="2">
    <source>
        <dbReference type="ARBA" id="ARBA00022630"/>
    </source>
</evidence>
<dbReference type="SUPFAM" id="SSF55103">
    <property type="entry name" value="FAD-linked oxidases, C-terminal domain"/>
    <property type="match status" value="1"/>
</dbReference>
<dbReference type="Gene3D" id="3.30.465.10">
    <property type="match status" value="1"/>
</dbReference>
<dbReference type="RefSeq" id="WP_130473323.1">
    <property type="nucleotide sequence ID" value="NZ_SFCC01000001.1"/>
</dbReference>
<dbReference type="AlphaFoldDB" id="A0A4Q7JG79"/>
<dbReference type="InterPro" id="IPR006094">
    <property type="entry name" value="Oxid_FAD_bind_N"/>
</dbReference>
<dbReference type="PANTHER" id="PTHR46568:SF1">
    <property type="entry name" value="ALKYLDIHYDROXYACETONEPHOSPHATE SYNTHASE, PEROXISOMAL"/>
    <property type="match status" value="1"/>
</dbReference>
<evidence type="ECO:0000256" key="1">
    <source>
        <dbReference type="ARBA" id="ARBA00008000"/>
    </source>
</evidence>
<dbReference type="OrthoDB" id="9811557at2"/>
<comment type="caution">
    <text evidence="10">The sequence shown here is derived from an EMBL/GenBank/DDBJ whole genome shotgun (WGS) entry which is preliminary data.</text>
</comment>
<dbReference type="GO" id="GO:0008609">
    <property type="term" value="F:alkylglycerone-phosphate synthase activity"/>
    <property type="evidence" value="ECO:0007669"/>
    <property type="project" value="InterPro"/>
</dbReference>
<dbReference type="Gene3D" id="3.30.70.3450">
    <property type="match status" value="1"/>
</dbReference>
<keyword evidence="11" id="KW-1185">Reference proteome</keyword>
<dbReference type="GO" id="GO:0008610">
    <property type="term" value="P:lipid biosynthetic process"/>
    <property type="evidence" value="ECO:0007669"/>
    <property type="project" value="InterPro"/>
</dbReference>
<feature type="domain" description="FAD-binding PCMH-type" evidence="9">
    <location>
        <begin position="88"/>
        <end position="267"/>
    </location>
</feature>
<dbReference type="Proteomes" id="UP000292003">
    <property type="component" value="Unassembled WGS sequence"/>
</dbReference>
<dbReference type="Gene3D" id="3.40.462.40">
    <property type="entry name" value="FAD-linked oxidase, cap domain/gating helix"/>
    <property type="match status" value="1"/>
</dbReference>
<reference evidence="10 11" key="1">
    <citation type="submission" date="2019-02" db="EMBL/GenBank/DDBJ databases">
        <title>Draft genome sequence of Amycolatopsis sp. 8-3EHSu isolated from roots of Suaeda maritima.</title>
        <authorList>
            <person name="Duangmal K."/>
            <person name="Chantavorakit T."/>
        </authorList>
    </citation>
    <scope>NUCLEOTIDE SEQUENCE [LARGE SCALE GENOMIC DNA]</scope>
    <source>
        <strain evidence="10 11">8-3EHSu</strain>
    </source>
</reference>
<dbReference type="PANTHER" id="PTHR46568">
    <property type="entry name" value="ALKYLDIHYDROXYACETONEPHOSPHATE SYNTHASE, PEROXISOMAL"/>
    <property type="match status" value="1"/>
</dbReference>
<comment type="cofactor">
    <cofactor evidence="7">
        <name>FAD</name>
        <dbReference type="ChEBI" id="CHEBI:57692"/>
    </cofactor>
</comment>
<feature type="site" description="Important for enzyme activity" evidence="8">
    <location>
        <position position="302"/>
    </location>
</feature>
<name>A0A4Q7JG79_9PSEU</name>
<keyword evidence="2" id="KW-0285">Flavoprotein</keyword>
<dbReference type="GO" id="GO:0071949">
    <property type="term" value="F:FAD binding"/>
    <property type="evidence" value="ECO:0007669"/>
    <property type="project" value="InterPro"/>
</dbReference>
<evidence type="ECO:0000313" key="11">
    <source>
        <dbReference type="Proteomes" id="UP000292003"/>
    </source>
</evidence>
<evidence type="ECO:0000256" key="5">
    <source>
        <dbReference type="PIRSR" id="PIRSR625650-1"/>
    </source>
</evidence>
<evidence type="ECO:0000313" key="10">
    <source>
        <dbReference type="EMBL" id="RZQ65754.1"/>
    </source>
</evidence>
<dbReference type="Pfam" id="PF02913">
    <property type="entry name" value="FAD-oxidase_C"/>
    <property type="match status" value="1"/>
</dbReference>
<dbReference type="InterPro" id="IPR004113">
    <property type="entry name" value="FAD-bd_oxidored_4_C"/>
</dbReference>
<evidence type="ECO:0000256" key="6">
    <source>
        <dbReference type="PIRSR" id="PIRSR625650-2"/>
    </source>
</evidence>
<dbReference type="GO" id="GO:0016491">
    <property type="term" value="F:oxidoreductase activity"/>
    <property type="evidence" value="ECO:0007669"/>
    <property type="project" value="UniProtKB-KW"/>
</dbReference>
<comment type="similarity">
    <text evidence="1">Belongs to the FAD-binding oxidoreductase/transferase type 4 family.</text>
</comment>
<evidence type="ECO:0000256" key="3">
    <source>
        <dbReference type="ARBA" id="ARBA00022827"/>
    </source>
</evidence>
<dbReference type="EMBL" id="SFCC01000001">
    <property type="protein sequence ID" value="RZQ65754.1"/>
    <property type="molecule type" value="Genomic_DNA"/>
</dbReference>
<evidence type="ECO:0000259" key="9">
    <source>
        <dbReference type="PROSITE" id="PS51387"/>
    </source>
</evidence>
<dbReference type="Pfam" id="PF01565">
    <property type="entry name" value="FAD_binding_4"/>
    <property type="match status" value="1"/>
</dbReference>
<dbReference type="Gene3D" id="3.30.43.10">
    <property type="entry name" value="Uridine Diphospho-n-acetylenolpyruvylglucosamine Reductase, domain 2"/>
    <property type="match status" value="1"/>
</dbReference>
<feature type="binding site" evidence="7">
    <location>
        <begin position="120"/>
        <end position="126"/>
    </location>
    <ligand>
        <name>FAD</name>
        <dbReference type="ChEBI" id="CHEBI:57692"/>
    </ligand>
</feature>
<dbReference type="InterPro" id="IPR036318">
    <property type="entry name" value="FAD-bd_PCMH-like_sf"/>
</dbReference>
<keyword evidence="4" id="KW-0560">Oxidoreductase</keyword>
<dbReference type="InterPro" id="IPR016164">
    <property type="entry name" value="FAD-linked_Oxase-like_C"/>
</dbReference>
<keyword evidence="3 7" id="KW-0274">FAD</keyword>